<evidence type="ECO:0000313" key="3">
    <source>
        <dbReference type="Proteomes" id="UP000585474"/>
    </source>
</evidence>
<name>A0A7J0GN42_9ERIC</name>
<organism evidence="2 3">
    <name type="scientific">Actinidia rufa</name>
    <dbReference type="NCBI Taxonomy" id="165716"/>
    <lineage>
        <taxon>Eukaryota</taxon>
        <taxon>Viridiplantae</taxon>
        <taxon>Streptophyta</taxon>
        <taxon>Embryophyta</taxon>
        <taxon>Tracheophyta</taxon>
        <taxon>Spermatophyta</taxon>
        <taxon>Magnoliopsida</taxon>
        <taxon>eudicotyledons</taxon>
        <taxon>Gunneridae</taxon>
        <taxon>Pentapetalae</taxon>
        <taxon>asterids</taxon>
        <taxon>Ericales</taxon>
        <taxon>Actinidiaceae</taxon>
        <taxon>Actinidia</taxon>
    </lineage>
</organism>
<dbReference type="PANTHER" id="PTHR35735:SF8">
    <property type="entry name" value="PROTEIN NIM1-INTERACTING 2"/>
    <property type="match status" value="1"/>
</dbReference>
<gene>
    <name evidence="2" type="ORF">Acr_23g0006000</name>
</gene>
<keyword evidence="3" id="KW-1185">Reference proteome</keyword>
<evidence type="ECO:0000256" key="1">
    <source>
        <dbReference type="SAM" id="MobiDB-lite"/>
    </source>
</evidence>
<protein>
    <submittedName>
        <fullName evidence="2">Uncharacterized protein</fullName>
    </submittedName>
</protein>
<dbReference type="EMBL" id="BJWL01000023">
    <property type="protein sequence ID" value="GFZ12215.1"/>
    <property type="molecule type" value="Genomic_DNA"/>
</dbReference>
<comment type="caution">
    <text evidence="2">The sequence shown here is derived from an EMBL/GenBank/DDBJ whole genome shotgun (WGS) entry which is preliminary data.</text>
</comment>
<dbReference type="AlphaFoldDB" id="A0A7J0GN42"/>
<accession>A0A7J0GN42</accession>
<dbReference type="PANTHER" id="PTHR35735">
    <property type="entry name" value="PROTEIN NIM1-INTERACTING 2"/>
    <property type="match status" value="1"/>
</dbReference>
<dbReference type="Proteomes" id="UP000585474">
    <property type="component" value="Unassembled WGS sequence"/>
</dbReference>
<feature type="compositionally biased region" description="Basic and acidic residues" evidence="1">
    <location>
        <begin position="9"/>
        <end position="21"/>
    </location>
</feature>
<feature type="region of interest" description="Disordered" evidence="1">
    <location>
        <begin position="1"/>
        <end position="25"/>
    </location>
</feature>
<dbReference type="GO" id="GO:0010112">
    <property type="term" value="P:regulation of systemic acquired resistance"/>
    <property type="evidence" value="ECO:0007669"/>
    <property type="project" value="InterPro"/>
</dbReference>
<sequence length="146" mass="16168">MVGEKKRKRTEDGNGRMKKAEAAPPDEEVEEFFAILRRMHVAVQYFEKVNGNGKVDGRKLTGRTAIEAEALARTDGVKAGEESVSGARKNGVLDLNAVPEDDSHKCLIFKKTFVMVAYVCCGTHVAHIKRRSRSVYSSHVAFADPF</sequence>
<reference evidence="2 3" key="1">
    <citation type="submission" date="2019-07" db="EMBL/GenBank/DDBJ databases">
        <title>De Novo Assembly of kiwifruit Actinidia rufa.</title>
        <authorList>
            <person name="Sugita-Konishi S."/>
            <person name="Sato K."/>
            <person name="Mori E."/>
            <person name="Abe Y."/>
            <person name="Kisaki G."/>
            <person name="Hamano K."/>
            <person name="Suezawa K."/>
            <person name="Otani M."/>
            <person name="Fukuda T."/>
            <person name="Manabe T."/>
            <person name="Gomi K."/>
            <person name="Tabuchi M."/>
            <person name="Akimitsu K."/>
            <person name="Kataoka I."/>
        </authorList>
    </citation>
    <scope>NUCLEOTIDE SEQUENCE [LARGE SCALE GENOMIC DNA]</scope>
    <source>
        <strain evidence="3">cv. Fuchu</strain>
    </source>
</reference>
<evidence type="ECO:0000313" key="2">
    <source>
        <dbReference type="EMBL" id="GFZ12215.1"/>
    </source>
</evidence>
<dbReference type="InterPro" id="IPR034577">
    <property type="entry name" value="NIMIN-2"/>
</dbReference>
<dbReference type="OrthoDB" id="10375352at2759"/>
<proteinExistence type="predicted"/>